<dbReference type="Proteomes" id="UP000001055">
    <property type="component" value="Unassembled WGS sequence"/>
</dbReference>
<protein>
    <submittedName>
        <fullName evidence="2">Uncharacterized protein</fullName>
    </submittedName>
</protein>
<feature type="region of interest" description="Disordered" evidence="1">
    <location>
        <begin position="1"/>
        <end position="80"/>
    </location>
</feature>
<dbReference type="AlphaFoldDB" id="A9JXA3"/>
<evidence type="ECO:0000256" key="1">
    <source>
        <dbReference type="SAM" id="MobiDB-lite"/>
    </source>
</evidence>
<dbReference type="RefSeq" id="XP_001800020.1">
    <property type="nucleotide sequence ID" value="XM_001799968.1"/>
</dbReference>
<accession>A9JXA3</accession>
<proteinExistence type="predicted"/>
<dbReference type="KEGG" id="pno:SNOG_20107"/>
<feature type="compositionally biased region" description="Basic and acidic residues" evidence="1">
    <location>
        <begin position="50"/>
        <end position="80"/>
    </location>
</feature>
<gene>
    <name evidence="2" type="ORF">SNOG_20107</name>
</gene>
<dbReference type="EMBL" id="CH445339">
    <property type="protein sequence ID" value="EDP89795.1"/>
    <property type="molecule type" value="Genomic_DNA"/>
</dbReference>
<dbReference type="HOGENOM" id="CLU_2590556_0_0_1"/>
<feature type="compositionally biased region" description="Polar residues" evidence="1">
    <location>
        <begin position="1"/>
        <end position="25"/>
    </location>
</feature>
<feature type="compositionally biased region" description="Polar residues" evidence="1">
    <location>
        <begin position="39"/>
        <end position="49"/>
    </location>
</feature>
<name>A9JXA3_PHANO</name>
<evidence type="ECO:0000313" key="3">
    <source>
        <dbReference type="Proteomes" id="UP000001055"/>
    </source>
</evidence>
<dbReference type="GeneID" id="5976925"/>
<sequence>MDATVNLTSSKSISTNINVKSINRTDPTRPSHHQPSFDFPSTNAGNTTQQRDKSRQAIKAAQHDGMQEGFLRDGRQAPEG</sequence>
<reference evidence="3" key="1">
    <citation type="journal article" date="2007" name="Plant Cell">
        <title>Dothideomycete-plant interactions illuminated by genome sequencing and EST analysis of the wheat pathogen Stagonospora nodorum.</title>
        <authorList>
            <person name="Hane J.K."/>
            <person name="Lowe R.G."/>
            <person name="Solomon P.S."/>
            <person name="Tan K.C."/>
            <person name="Schoch C.L."/>
            <person name="Spatafora J.W."/>
            <person name="Crous P.W."/>
            <person name="Kodira C."/>
            <person name="Birren B.W."/>
            <person name="Galagan J.E."/>
            <person name="Torriani S.F."/>
            <person name="McDonald B.A."/>
            <person name="Oliver R.P."/>
        </authorList>
    </citation>
    <scope>NUCLEOTIDE SEQUENCE [LARGE SCALE GENOMIC DNA]</scope>
    <source>
        <strain evidence="3">SN15 / ATCC MYA-4574 / FGSC 10173</strain>
    </source>
</reference>
<organism evidence="2 3">
    <name type="scientific">Phaeosphaeria nodorum (strain SN15 / ATCC MYA-4574 / FGSC 10173)</name>
    <name type="common">Glume blotch fungus</name>
    <name type="synonym">Parastagonospora nodorum</name>
    <dbReference type="NCBI Taxonomy" id="321614"/>
    <lineage>
        <taxon>Eukaryota</taxon>
        <taxon>Fungi</taxon>
        <taxon>Dikarya</taxon>
        <taxon>Ascomycota</taxon>
        <taxon>Pezizomycotina</taxon>
        <taxon>Dothideomycetes</taxon>
        <taxon>Pleosporomycetidae</taxon>
        <taxon>Pleosporales</taxon>
        <taxon>Pleosporineae</taxon>
        <taxon>Phaeosphaeriaceae</taxon>
        <taxon>Parastagonospora</taxon>
    </lineage>
</organism>
<evidence type="ECO:0000313" key="2">
    <source>
        <dbReference type="EMBL" id="EDP89795.1"/>
    </source>
</evidence>
<dbReference type="InParanoid" id="A9JXA3"/>